<name>A0A6A6XZL4_9PEZI</name>
<dbReference type="InterPro" id="IPR011701">
    <property type="entry name" value="MFS"/>
</dbReference>
<dbReference type="AlphaFoldDB" id="A0A6A6XZL4"/>
<reference evidence="8" key="2">
    <citation type="submission" date="2020-04" db="EMBL/GenBank/DDBJ databases">
        <authorList>
            <consortium name="NCBI Genome Project"/>
        </authorList>
    </citation>
    <scope>NUCLEOTIDE SEQUENCE</scope>
    <source>
        <strain evidence="8">CBS 304.34</strain>
    </source>
</reference>
<feature type="transmembrane region" description="Helical" evidence="4">
    <location>
        <begin position="71"/>
        <end position="94"/>
    </location>
</feature>
<sequence length="430" mass="45871">MKLKLGSQGSGAEESTESPLDDLPMDHGLTAWLQVVASCIMCSTTWGLTNTFGVFQAYYMNDLIPSSSASAISWIGSIQLFLAMGVGAPVGIALDAGYLRTLIAAGTVLEVLGMLLTAQCTKYWELFLAQGVVAGLGMGMLGLTSQAVIPLWFKKRRALCSGIAAAGSNIAGVAYSIMLRHLFYSIGFSWAVRILAFLLLAFTAFCFAVMRLRGGPPKQPRSMFNIHHFRDMPYTIFTVGFVLMITAVYIPYFYISEYAILLGLDASFAFYLLAIANAGALLGRLIPNYVADRVGALNTLIPCTLLAALFALCLYTTSTLRSLATVSCLYGFMSGALTSLSPAILANLTAHPSQIGTRMGMAYTLAAFGGLVGNPIAGALKTDAEPGDEVQVVQRAFLGGWTFCAVVLVISAGIFTYVRCMKAGWGRGKV</sequence>
<evidence type="ECO:0000313" key="6">
    <source>
        <dbReference type="EMBL" id="KAF2801415.1"/>
    </source>
</evidence>
<keyword evidence="7" id="KW-1185">Reference proteome</keyword>
<dbReference type="SUPFAM" id="SSF103473">
    <property type="entry name" value="MFS general substrate transporter"/>
    <property type="match status" value="1"/>
</dbReference>
<dbReference type="OrthoDB" id="6509908at2759"/>
<dbReference type="GeneID" id="54459359"/>
<dbReference type="PANTHER" id="PTHR11360">
    <property type="entry name" value="MONOCARBOXYLATE TRANSPORTER"/>
    <property type="match status" value="1"/>
</dbReference>
<feature type="transmembrane region" description="Helical" evidence="4">
    <location>
        <begin position="190"/>
        <end position="212"/>
    </location>
</feature>
<dbReference type="EMBL" id="MU003730">
    <property type="protein sequence ID" value="KAF2801415.1"/>
    <property type="molecule type" value="Genomic_DNA"/>
</dbReference>
<dbReference type="Gene3D" id="1.20.1250.20">
    <property type="entry name" value="MFS general substrate transporter like domains"/>
    <property type="match status" value="2"/>
</dbReference>
<dbReference type="RefSeq" id="XP_033568379.1">
    <property type="nucleotide sequence ID" value="XM_033718466.1"/>
</dbReference>
<protein>
    <submittedName>
        <fullName evidence="6 8">Major facilitator superfamily transporter</fullName>
    </submittedName>
</protein>
<feature type="transmembrane region" description="Helical" evidence="4">
    <location>
        <begin position="101"/>
        <end position="119"/>
    </location>
</feature>
<organism evidence="6">
    <name type="scientific">Mytilinidion resinicola</name>
    <dbReference type="NCBI Taxonomy" id="574789"/>
    <lineage>
        <taxon>Eukaryota</taxon>
        <taxon>Fungi</taxon>
        <taxon>Dikarya</taxon>
        <taxon>Ascomycota</taxon>
        <taxon>Pezizomycotina</taxon>
        <taxon>Dothideomycetes</taxon>
        <taxon>Pleosporomycetidae</taxon>
        <taxon>Mytilinidiales</taxon>
        <taxon>Mytilinidiaceae</taxon>
        <taxon>Mytilinidion</taxon>
    </lineage>
</organism>
<dbReference type="InterPro" id="IPR050327">
    <property type="entry name" value="Proton-linked_MCT"/>
</dbReference>
<feature type="transmembrane region" description="Helical" evidence="4">
    <location>
        <begin position="258"/>
        <end position="282"/>
    </location>
</feature>
<feature type="transmembrane region" description="Helical" evidence="4">
    <location>
        <begin position="294"/>
        <end position="317"/>
    </location>
</feature>
<evidence type="ECO:0000256" key="1">
    <source>
        <dbReference type="ARBA" id="ARBA00004141"/>
    </source>
</evidence>
<gene>
    <name evidence="6 8" type="ORF">BDZ99DRAFT_456184</name>
</gene>
<dbReference type="GO" id="GO:0022857">
    <property type="term" value="F:transmembrane transporter activity"/>
    <property type="evidence" value="ECO:0007669"/>
    <property type="project" value="InterPro"/>
</dbReference>
<feature type="transmembrane region" description="Helical" evidence="4">
    <location>
        <begin position="329"/>
        <end position="348"/>
    </location>
</feature>
<feature type="transmembrane region" description="Helical" evidence="4">
    <location>
        <begin position="400"/>
        <end position="418"/>
    </location>
</feature>
<dbReference type="InterPro" id="IPR036259">
    <property type="entry name" value="MFS_trans_sf"/>
</dbReference>
<reference evidence="6 8" key="1">
    <citation type="journal article" date="2020" name="Stud. Mycol.">
        <title>101 Dothideomycetes genomes: a test case for predicting lifestyles and emergence of pathogens.</title>
        <authorList>
            <person name="Haridas S."/>
            <person name="Albert R."/>
            <person name="Binder M."/>
            <person name="Bloem J."/>
            <person name="Labutti K."/>
            <person name="Salamov A."/>
            <person name="Andreopoulos B."/>
            <person name="Baker S."/>
            <person name="Barry K."/>
            <person name="Bills G."/>
            <person name="Bluhm B."/>
            <person name="Cannon C."/>
            <person name="Castanera R."/>
            <person name="Culley D."/>
            <person name="Daum C."/>
            <person name="Ezra D."/>
            <person name="Gonzalez J."/>
            <person name="Henrissat B."/>
            <person name="Kuo A."/>
            <person name="Liang C."/>
            <person name="Lipzen A."/>
            <person name="Lutzoni F."/>
            <person name="Magnuson J."/>
            <person name="Mondo S."/>
            <person name="Nolan M."/>
            <person name="Ohm R."/>
            <person name="Pangilinan J."/>
            <person name="Park H.-J."/>
            <person name="Ramirez L."/>
            <person name="Alfaro M."/>
            <person name="Sun H."/>
            <person name="Tritt A."/>
            <person name="Yoshinaga Y."/>
            <person name="Zwiers L.-H."/>
            <person name="Turgeon B."/>
            <person name="Goodwin S."/>
            <person name="Spatafora J."/>
            <person name="Crous P."/>
            <person name="Grigoriev I."/>
        </authorList>
    </citation>
    <scope>NUCLEOTIDE SEQUENCE</scope>
    <source>
        <strain evidence="6 8">CBS 304.34</strain>
    </source>
</reference>
<evidence type="ECO:0000256" key="2">
    <source>
        <dbReference type="ARBA" id="ARBA00006727"/>
    </source>
</evidence>
<dbReference type="PROSITE" id="PS50850">
    <property type="entry name" value="MFS"/>
    <property type="match status" value="1"/>
</dbReference>
<keyword evidence="4" id="KW-0812">Transmembrane</keyword>
<keyword evidence="4" id="KW-1133">Transmembrane helix</keyword>
<evidence type="ECO:0000259" key="5">
    <source>
        <dbReference type="PROSITE" id="PS50850"/>
    </source>
</evidence>
<feature type="transmembrane region" description="Helical" evidence="4">
    <location>
        <begin position="233"/>
        <end position="252"/>
    </location>
</feature>
<feature type="domain" description="Major facilitator superfamily (MFS) profile" evidence="5">
    <location>
        <begin position="232"/>
        <end position="430"/>
    </location>
</feature>
<dbReference type="PANTHER" id="PTHR11360:SF234">
    <property type="entry name" value="MFS-TYPE TRANSPORTER DBAD-RELATED"/>
    <property type="match status" value="1"/>
</dbReference>
<feature type="transmembrane region" description="Helical" evidence="4">
    <location>
        <begin position="360"/>
        <end position="380"/>
    </location>
</feature>
<evidence type="ECO:0000313" key="7">
    <source>
        <dbReference type="Proteomes" id="UP000504636"/>
    </source>
</evidence>
<feature type="transmembrane region" description="Helical" evidence="4">
    <location>
        <begin position="131"/>
        <end position="152"/>
    </location>
</feature>
<evidence type="ECO:0000313" key="8">
    <source>
        <dbReference type="RefSeq" id="XP_033568379.1"/>
    </source>
</evidence>
<feature type="region of interest" description="Disordered" evidence="3">
    <location>
        <begin position="1"/>
        <end position="21"/>
    </location>
</feature>
<feature type="transmembrane region" description="Helical" evidence="4">
    <location>
        <begin position="35"/>
        <end position="59"/>
    </location>
</feature>
<dbReference type="Pfam" id="PF07690">
    <property type="entry name" value="MFS_1"/>
    <property type="match status" value="1"/>
</dbReference>
<evidence type="ECO:0000256" key="4">
    <source>
        <dbReference type="SAM" id="Phobius"/>
    </source>
</evidence>
<dbReference type="Proteomes" id="UP000504636">
    <property type="component" value="Unplaced"/>
</dbReference>
<accession>A0A6A6XZL4</accession>
<dbReference type="GO" id="GO:0016020">
    <property type="term" value="C:membrane"/>
    <property type="evidence" value="ECO:0007669"/>
    <property type="project" value="UniProtKB-SubCell"/>
</dbReference>
<feature type="transmembrane region" description="Helical" evidence="4">
    <location>
        <begin position="159"/>
        <end position="178"/>
    </location>
</feature>
<proteinExistence type="inferred from homology"/>
<comment type="subcellular location">
    <subcellularLocation>
        <location evidence="1">Membrane</location>
        <topology evidence="1">Multi-pass membrane protein</topology>
    </subcellularLocation>
</comment>
<comment type="similarity">
    <text evidence="2">Belongs to the major facilitator superfamily. Monocarboxylate porter (TC 2.A.1.13) family.</text>
</comment>
<evidence type="ECO:0000256" key="3">
    <source>
        <dbReference type="SAM" id="MobiDB-lite"/>
    </source>
</evidence>
<keyword evidence="4" id="KW-0472">Membrane</keyword>
<reference evidence="8" key="3">
    <citation type="submission" date="2025-04" db="UniProtKB">
        <authorList>
            <consortium name="RefSeq"/>
        </authorList>
    </citation>
    <scope>IDENTIFICATION</scope>
    <source>
        <strain evidence="8">CBS 304.34</strain>
    </source>
</reference>
<dbReference type="InterPro" id="IPR020846">
    <property type="entry name" value="MFS_dom"/>
</dbReference>